<gene>
    <name evidence="11" type="ORF">GCM10011346_05380</name>
</gene>
<keyword evidence="4" id="KW-0762">Sugar transport</keyword>
<dbReference type="RefSeq" id="WP_188732934.1">
    <property type="nucleotide sequence ID" value="NZ_BMLW01000001.1"/>
</dbReference>
<organism evidence="11 12">
    <name type="scientific">Oceanobacillus neutriphilus</name>
    <dbReference type="NCBI Taxonomy" id="531815"/>
    <lineage>
        <taxon>Bacteria</taxon>
        <taxon>Bacillati</taxon>
        <taxon>Bacillota</taxon>
        <taxon>Bacilli</taxon>
        <taxon>Bacillales</taxon>
        <taxon>Bacillaceae</taxon>
        <taxon>Oceanobacillus</taxon>
    </lineage>
</organism>
<feature type="transmembrane region" description="Helical" evidence="9">
    <location>
        <begin position="253"/>
        <end position="272"/>
    </location>
</feature>
<comment type="subcellular location">
    <subcellularLocation>
        <location evidence="1">Cell inner membrane</location>
        <topology evidence="1">Multi-pass membrane protein</topology>
    </subcellularLocation>
</comment>
<feature type="transmembrane region" description="Helical" evidence="9">
    <location>
        <begin position="167"/>
        <end position="187"/>
    </location>
</feature>
<dbReference type="PANTHER" id="PTHR30505:SF0">
    <property type="entry name" value="FRUCTOSE-LIKE PTS SYSTEM EIIBC COMPONENT-RELATED"/>
    <property type="match status" value="1"/>
</dbReference>
<keyword evidence="8 9" id="KW-0472">Membrane</keyword>
<name>A0ABQ2NNI5_9BACI</name>
<reference evidence="12" key="1">
    <citation type="journal article" date="2019" name="Int. J. Syst. Evol. Microbiol.">
        <title>The Global Catalogue of Microorganisms (GCM) 10K type strain sequencing project: providing services to taxonomists for standard genome sequencing and annotation.</title>
        <authorList>
            <consortium name="The Broad Institute Genomics Platform"/>
            <consortium name="The Broad Institute Genome Sequencing Center for Infectious Disease"/>
            <person name="Wu L."/>
            <person name="Ma J."/>
        </authorList>
    </citation>
    <scope>NUCLEOTIDE SEQUENCE [LARGE SCALE GENOMIC DNA]</scope>
    <source>
        <strain evidence="12">CGMCC 1.7693</strain>
    </source>
</reference>
<feature type="transmembrane region" description="Helical" evidence="9">
    <location>
        <begin position="278"/>
        <end position="304"/>
    </location>
</feature>
<feature type="domain" description="PTS EIIC type-2" evidence="10">
    <location>
        <begin position="6"/>
        <end position="347"/>
    </location>
</feature>
<sequence length="351" mass="36062">MNGKKIYQHLMTGVSHFLPFVIGGGILTALAFLLDMGNAAEATFGASTPLTAWLLNIGGLAMDLMLPILAGYIAYSIADRPALLPGIVGGLLALEGESGFLGAIAAGFIAGYIIILLKKVTKKLPRTLEGIKTLLIFPIGGLLLAALAMLLVNMVVTPINIGLTSMLTALSNTSAIVIGAIIGIMLASDMGGPINKTAYLFAVATLTDAAGNPVPSIIMAAAGSSAMVVSTSCAVAATLLPRKFSPNLRAAKVGAYIMGLAFFVEGAIPYVIAKPKKILPALCIGAGVTGAITAGLGITLSAPIGGLETLPLVSNIPLYFLSFIIGTAVAVFIIYILTRNDEEYTLEKDEA</sequence>
<keyword evidence="5" id="KW-0598">Phosphotransferase system</keyword>
<feature type="transmembrane region" description="Helical" evidence="9">
    <location>
        <begin position="135"/>
        <end position="155"/>
    </location>
</feature>
<evidence type="ECO:0000256" key="7">
    <source>
        <dbReference type="ARBA" id="ARBA00022989"/>
    </source>
</evidence>
<protein>
    <recommendedName>
        <fullName evidence="10">PTS EIIC type-2 domain-containing protein</fullName>
    </recommendedName>
</protein>
<comment type="caution">
    <text evidence="11">The sequence shown here is derived from an EMBL/GenBank/DDBJ whole genome shotgun (WGS) entry which is preliminary data.</text>
</comment>
<evidence type="ECO:0000256" key="3">
    <source>
        <dbReference type="ARBA" id="ARBA00022475"/>
    </source>
</evidence>
<dbReference type="Proteomes" id="UP000641206">
    <property type="component" value="Unassembled WGS sequence"/>
</dbReference>
<evidence type="ECO:0000313" key="11">
    <source>
        <dbReference type="EMBL" id="GGP07822.1"/>
    </source>
</evidence>
<evidence type="ECO:0000256" key="9">
    <source>
        <dbReference type="SAM" id="Phobius"/>
    </source>
</evidence>
<evidence type="ECO:0000256" key="4">
    <source>
        <dbReference type="ARBA" id="ARBA00022597"/>
    </source>
</evidence>
<dbReference type="InterPro" id="IPR006327">
    <property type="entry name" value="PTS_IIC_fruc"/>
</dbReference>
<evidence type="ECO:0000259" key="10">
    <source>
        <dbReference type="PROSITE" id="PS51104"/>
    </source>
</evidence>
<accession>A0ABQ2NNI5</accession>
<evidence type="ECO:0000256" key="1">
    <source>
        <dbReference type="ARBA" id="ARBA00004429"/>
    </source>
</evidence>
<keyword evidence="7 9" id="KW-1133">Transmembrane helix</keyword>
<feature type="transmembrane region" description="Helical" evidence="9">
    <location>
        <begin position="87"/>
        <end position="115"/>
    </location>
</feature>
<dbReference type="InterPro" id="IPR003352">
    <property type="entry name" value="PTS_EIIC"/>
</dbReference>
<dbReference type="NCBIfam" id="TIGR01427">
    <property type="entry name" value="PTS_IIC_fructo"/>
    <property type="match status" value="1"/>
</dbReference>
<dbReference type="Pfam" id="PF02378">
    <property type="entry name" value="PTS_EIIC"/>
    <property type="match status" value="1"/>
</dbReference>
<dbReference type="InterPro" id="IPR050864">
    <property type="entry name" value="Bacterial_PTS_Sugar_Transport"/>
</dbReference>
<evidence type="ECO:0000256" key="5">
    <source>
        <dbReference type="ARBA" id="ARBA00022683"/>
    </source>
</evidence>
<dbReference type="PANTHER" id="PTHR30505">
    <property type="entry name" value="FRUCTOSE-LIKE PERMEASE"/>
    <property type="match status" value="1"/>
</dbReference>
<dbReference type="EMBL" id="BMLW01000001">
    <property type="protein sequence ID" value="GGP07822.1"/>
    <property type="molecule type" value="Genomic_DNA"/>
</dbReference>
<keyword evidence="12" id="KW-1185">Reference proteome</keyword>
<keyword evidence="3" id="KW-1003">Cell membrane</keyword>
<feature type="transmembrane region" description="Helical" evidence="9">
    <location>
        <begin position="12"/>
        <end position="33"/>
    </location>
</feature>
<dbReference type="InterPro" id="IPR013014">
    <property type="entry name" value="PTS_EIIC_2"/>
</dbReference>
<keyword evidence="6 9" id="KW-0812">Transmembrane</keyword>
<dbReference type="PROSITE" id="PS51104">
    <property type="entry name" value="PTS_EIIC_TYPE_2"/>
    <property type="match status" value="1"/>
</dbReference>
<feature type="transmembrane region" description="Helical" evidence="9">
    <location>
        <begin position="53"/>
        <end position="75"/>
    </location>
</feature>
<feature type="transmembrane region" description="Helical" evidence="9">
    <location>
        <begin position="316"/>
        <end position="337"/>
    </location>
</feature>
<evidence type="ECO:0000256" key="2">
    <source>
        <dbReference type="ARBA" id="ARBA00022448"/>
    </source>
</evidence>
<evidence type="ECO:0000256" key="8">
    <source>
        <dbReference type="ARBA" id="ARBA00023136"/>
    </source>
</evidence>
<keyword evidence="2" id="KW-0813">Transport</keyword>
<evidence type="ECO:0000256" key="6">
    <source>
        <dbReference type="ARBA" id="ARBA00022692"/>
    </source>
</evidence>
<evidence type="ECO:0000313" key="12">
    <source>
        <dbReference type="Proteomes" id="UP000641206"/>
    </source>
</evidence>
<proteinExistence type="predicted"/>